<sequence length="116" mass="13420">MLSSLRSFTVGIASASWGKAVQYHPFWSPAPWISPYQPGTGVILPLHFRQYRMSPRMNNIVHFLRSVSLRIPPGRREYFSKDSFVLKLNNGAHHLPDRPLQSYPRDQRFKFHGVVS</sequence>
<evidence type="ECO:0000313" key="1">
    <source>
        <dbReference type="EMBL" id="TFK62454.1"/>
    </source>
</evidence>
<dbReference type="Proteomes" id="UP000308600">
    <property type="component" value="Unassembled WGS sequence"/>
</dbReference>
<organism evidence="1 2">
    <name type="scientific">Pluteus cervinus</name>
    <dbReference type="NCBI Taxonomy" id="181527"/>
    <lineage>
        <taxon>Eukaryota</taxon>
        <taxon>Fungi</taxon>
        <taxon>Dikarya</taxon>
        <taxon>Basidiomycota</taxon>
        <taxon>Agaricomycotina</taxon>
        <taxon>Agaricomycetes</taxon>
        <taxon>Agaricomycetidae</taxon>
        <taxon>Agaricales</taxon>
        <taxon>Pluteineae</taxon>
        <taxon>Pluteaceae</taxon>
        <taxon>Pluteus</taxon>
    </lineage>
</organism>
<dbReference type="EMBL" id="ML208580">
    <property type="protein sequence ID" value="TFK62454.1"/>
    <property type="molecule type" value="Genomic_DNA"/>
</dbReference>
<name>A0ACD3AA03_9AGAR</name>
<gene>
    <name evidence="1" type="ORF">BDN72DRAFT_391168</name>
</gene>
<protein>
    <submittedName>
        <fullName evidence="1">Uncharacterized protein</fullName>
    </submittedName>
</protein>
<reference evidence="1 2" key="1">
    <citation type="journal article" date="2019" name="Nat. Ecol. Evol.">
        <title>Megaphylogeny resolves global patterns of mushroom evolution.</title>
        <authorList>
            <person name="Varga T."/>
            <person name="Krizsan K."/>
            <person name="Foldi C."/>
            <person name="Dima B."/>
            <person name="Sanchez-Garcia M."/>
            <person name="Sanchez-Ramirez S."/>
            <person name="Szollosi G.J."/>
            <person name="Szarkandi J.G."/>
            <person name="Papp V."/>
            <person name="Albert L."/>
            <person name="Andreopoulos W."/>
            <person name="Angelini C."/>
            <person name="Antonin V."/>
            <person name="Barry K.W."/>
            <person name="Bougher N.L."/>
            <person name="Buchanan P."/>
            <person name="Buyck B."/>
            <person name="Bense V."/>
            <person name="Catcheside P."/>
            <person name="Chovatia M."/>
            <person name="Cooper J."/>
            <person name="Damon W."/>
            <person name="Desjardin D."/>
            <person name="Finy P."/>
            <person name="Geml J."/>
            <person name="Haridas S."/>
            <person name="Hughes K."/>
            <person name="Justo A."/>
            <person name="Karasinski D."/>
            <person name="Kautmanova I."/>
            <person name="Kiss B."/>
            <person name="Kocsube S."/>
            <person name="Kotiranta H."/>
            <person name="LaButti K.M."/>
            <person name="Lechner B.E."/>
            <person name="Liimatainen K."/>
            <person name="Lipzen A."/>
            <person name="Lukacs Z."/>
            <person name="Mihaltcheva S."/>
            <person name="Morgado L.N."/>
            <person name="Niskanen T."/>
            <person name="Noordeloos M.E."/>
            <person name="Ohm R.A."/>
            <person name="Ortiz-Santana B."/>
            <person name="Ovrebo C."/>
            <person name="Racz N."/>
            <person name="Riley R."/>
            <person name="Savchenko A."/>
            <person name="Shiryaev A."/>
            <person name="Soop K."/>
            <person name="Spirin V."/>
            <person name="Szebenyi C."/>
            <person name="Tomsovsky M."/>
            <person name="Tulloss R.E."/>
            <person name="Uehling J."/>
            <person name="Grigoriev I.V."/>
            <person name="Vagvolgyi C."/>
            <person name="Papp T."/>
            <person name="Martin F.M."/>
            <person name="Miettinen O."/>
            <person name="Hibbett D.S."/>
            <person name="Nagy L.G."/>
        </authorList>
    </citation>
    <scope>NUCLEOTIDE SEQUENCE [LARGE SCALE GENOMIC DNA]</scope>
    <source>
        <strain evidence="1 2">NL-1719</strain>
    </source>
</reference>
<evidence type="ECO:0000313" key="2">
    <source>
        <dbReference type="Proteomes" id="UP000308600"/>
    </source>
</evidence>
<proteinExistence type="predicted"/>
<accession>A0ACD3AA03</accession>
<keyword evidence="2" id="KW-1185">Reference proteome</keyword>